<comment type="caution">
    <text evidence="12">The sequence shown here is derived from an EMBL/GenBank/DDBJ whole genome shotgun (WGS) entry which is preliminary data.</text>
</comment>
<accession>A0A1W0WZ69</accession>
<evidence type="ECO:0000256" key="10">
    <source>
        <dbReference type="SAM" id="Phobius"/>
    </source>
</evidence>
<keyword evidence="6 10" id="KW-0472">Membrane</keyword>
<protein>
    <recommendedName>
        <fullName evidence="11">G-protein coupled receptors family 1 profile domain-containing protein</fullName>
    </recommendedName>
</protein>
<keyword evidence="5" id="KW-0297">G-protein coupled receptor</keyword>
<dbReference type="PANTHER" id="PTHR24246">
    <property type="entry name" value="OLFACTORY RECEPTOR AND ADENOSINE RECEPTOR"/>
    <property type="match status" value="1"/>
</dbReference>
<keyword evidence="4 10" id="KW-1133">Transmembrane helix</keyword>
<dbReference type="Proteomes" id="UP000192578">
    <property type="component" value="Unassembled WGS sequence"/>
</dbReference>
<keyword evidence="3 10" id="KW-0812">Transmembrane</keyword>
<keyword evidence="13" id="KW-1185">Reference proteome</keyword>
<organism evidence="12 13">
    <name type="scientific">Hypsibius exemplaris</name>
    <name type="common">Freshwater tardigrade</name>
    <dbReference type="NCBI Taxonomy" id="2072580"/>
    <lineage>
        <taxon>Eukaryota</taxon>
        <taxon>Metazoa</taxon>
        <taxon>Ecdysozoa</taxon>
        <taxon>Tardigrada</taxon>
        <taxon>Eutardigrada</taxon>
        <taxon>Parachela</taxon>
        <taxon>Hypsibioidea</taxon>
        <taxon>Hypsibiidae</taxon>
        <taxon>Hypsibius</taxon>
    </lineage>
</organism>
<evidence type="ECO:0000256" key="1">
    <source>
        <dbReference type="ARBA" id="ARBA00004651"/>
    </source>
</evidence>
<evidence type="ECO:0000313" key="12">
    <source>
        <dbReference type="EMBL" id="OQV20498.1"/>
    </source>
</evidence>
<name>A0A1W0WZ69_HYPEX</name>
<feature type="transmembrane region" description="Helical" evidence="10">
    <location>
        <begin position="295"/>
        <end position="317"/>
    </location>
</feature>
<evidence type="ECO:0000256" key="2">
    <source>
        <dbReference type="ARBA" id="ARBA00022475"/>
    </source>
</evidence>
<dbReference type="InterPro" id="IPR000276">
    <property type="entry name" value="GPCR_Rhodpsn"/>
</dbReference>
<dbReference type="EMBL" id="MTYJ01000030">
    <property type="protein sequence ID" value="OQV20498.1"/>
    <property type="molecule type" value="Genomic_DNA"/>
</dbReference>
<dbReference type="AlphaFoldDB" id="A0A1W0WZ69"/>
<dbReference type="Pfam" id="PF00001">
    <property type="entry name" value="7tm_1"/>
    <property type="match status" value="1"/>
</dbReference>
<dbReference type="Gene3D" id="1.20.1070.10">
    <property type="entry name" value="Rhodopsin 7-helix transmembrane proteins"/>
    <property type="match status" value="1"/>
</dbReference>
<keyword evidence="2" id="KW-1003">Cell membrane</keyword>
<evidence type="ECO:0000256" key="9">
    <source>
        <dbReference type="ARBA" id="ARBA00023224"/>
    </source>
</evidence>
<evidence type="ECO:0000313" key="13">
    <source>
        <dbReference type="Proteomes" id="UP000192578"/>
    </source>
</evidence>
<keyword evidence="9" id="KW-0807">Transducer</keyword>
<feature type="transmembrane region" description="Helical" evidence="10">
    <location>
        <begin position="41"/>
        <end position="64"/>
    </location>
</feature>
<comment type="subcellular location">
    <subcellularLocation>
        <location evidence="1">Cell membrane</location>
        <topology evidence="1">Multi-pass membrane protein</topology>
    </subcellularLocation>
</comment>
<feature type="transmembrane region" description="Helical" evidence="10">
    <location>
        <begin position="212"/>
        <end position="230"/>
    </location>
</feature>
<evidence type="ECO:0000256" key="6">
    <source>
        <dbReference type="ARBA" id="ARBA00023136"/>
    </source>
</evidence>
<feature type="domain" description="G-protein coupled receptors family 1 profile" evidence="11">
    <location>
        <begin position="53"/>
        <end position="314"/>
    </location>
</feature>
<dbReference type="GO" id="GO:0005886">
    <property type="term" value="C:plasma membrane"/>
    <property type="evidence" value="ECO:0007669"/>
    <property type="project" value="UniProtKB-SubCell"/>
</dbReference>
<dbReference type="InterPro" id="IPR017452">
    <property type="entry name" value="GPCR_Rhodpsn_7TM"/>
</dbReference>
<evidence type="ECO:0000256" key="8">
    <source>
        <dbReference type="ARBA" id="ARBA00023180"/>
    </source>
</evidence>
<evidence type="ECO:0000256" key="3">
    <source>
        <dbReference type="ARBA" id="ARBA00022692"/>
    </source>
</evidence>
<reference evidence="13" key="1">
    <citation type="submission" date="2017-01" db="EMBL/GenBank/DDBJ databases">
        <title>Comparative genomics of anhydrobiosis in the tardigrade Hypsibius dujardini.</title>
        <authorList>
            <person name="Yoshida Y."/>
            <person name="Koutsovoulos G."/>
            <person name="Laetsch D."/>
            <person name="Stevens L."/>
            <person name="Kumar S."/>
            <person name="Horikawa D."/>
            <person name="Ishino K."/>
            <person name="Komine S."/>
            <person name="Tomita M."/>
            <person name="Blaxter M."/>
            <person name="Arakawa K."/>
        </authorList>
    </citation>
    <scope>NUCLEOTIDE SEQUENCE [LARGE SCALE GENOMIC DNA]</scope>
    <source>
        <strain evidence="13">Z151</strain>
    </source>
</reference>
<keyword evidence="8" id="KW-0325">Glycoprotein</keyword>
<gene>
    <name evidence="12" type="ORF">BV898_05543</name>
</gene>
<feature type="transmembrane region" description="Helical" evidence="10">
    <location>
        <begin position="251"/>
        <end position="275"/>
    </location>
</feature>
<proteinExistence type="predicted"/>
<feature type="transmembrane region" description="Helical" evidence="10">
    <location>
        <begin position="114"/>
        <end position="132"/>
    </location>
</feature>
<dbReference type="SUPFAM" id="SSF81321">
    <property type="entry name" value="Family A G protein-coupled receptor-like"/>
    <property type="match status" value="1"/>
</dbReference>
<dbReference type="PROSITE" id="PS50262">
    <property type="entry name" value="G_PROTEIN_RECEP_F1_2"/>
    <property type="match status" value="1"/>
</dbReference>
<feature type="transmembrane region" description="Helical" evidence="10">
    <location>
        <begin position="153"/>
        <end position="177"/>
    </location>
</feature>
<keyword evidence="7" id="KW-0675">Receptor</keyword>
<feature type="transmembrane region" description="Helical" evidence="10">
    <location>
        <begin position="71"/>
        <end position="94"/>
    </location>
</feature>
<sequence>MNPSSNRDLRNCTWNNTTNSSLSEQTWRAGFNCNQDLTLTILPYLFCGLIIPAQFFNLVTLGLLPKKELYILYHISLSASSLLVGISLALKVLFNAFLPHQSVIYSWLLRISIGTYYYADCSALIATFLMSLDRWMFLGYPPFYRGWMTRQKVLLGIAGFVWLASLFLVAPGLAFFWEEISVSPDANRNPFHLEWNRIGTKFGVWFVAKGPFLLPFVLFCHQRVLVIATTHKWKLWRRRHRVRVPAPAGQGHIRAVFGIVWSSLAASMAIISVALAVNVPWTVFLFVDVPQNPLVFKAFGILSLAQHCYSPAVYLLCWKEYRAVLRRNYHRLVRTIRGS</sequence>
<dbReference type="PANTHER" id="PTHR24246:SF27">
    <property type="entry name" value="ADENOSINE RECEPTOR, ISOFORM A"/>
    <property type="match status" value="1"/>
</dbReference>
<dbReference type="GO" id="GO:0004930">
    <property type="term" value="F:G protein-coupled receptor activity"/>
    <property type="evidence" value="ECO:0007669"/>
    <property type="project" value="UniProtKB-KW"/>
</dbReference>
<evidence type="ECO:0000256" key="7">
    <source>
        <dbReference type="ARBA" id="ARBA00023170"/>
    </source>
</evidence>
<evidence type="ECO:0000256" key="4">
    <source>
        <dbReference type="ARBA" id="ARBA00022989"/>
    </source>
</evidence>
<evidence type="ECO:0000256" key="5">
    <source>
        <dbReference type="ARBA" id="ARBA00023040"/>
    </source>
</evidence>
<evidence type="ECO:0000259" key="11">
    <source>
        <dbReference type="PROSITE" id="PS50262"/>
    </source>
</evidence>